<sequence>MDKLMARSQRRTKDTQLRHSVQMTEKLSSGAASQSEKNGFYESVSNTPVSNNYINIEDEEEKEEESAQDDIPKKQEAKDKQKLKPSSIILAQISETLYEPPPTISLPFNSSNERRRFLNDDFFATSSISKISGDN</sequence>
<evidence type="ECO:0000313" key="3">
    <source>
        <dbReference type="Proteomes" id="UP000007755"/>
    </source>
</evidence>
<dbReference type="AlphaFoldDB" id="F4X853"/>
<feature type="region of interest" description="Disordered" evidence="1">
    <location>
        <begin position="1"/>
        <end position="86"/>
    </location>
</feature>
<accession>F4X853</accession>
<name>F4X853_ACREC</name>
<feature type="compositionally biased region" description="Acidic residues" evidence="1">
    <location>
        <begin position="56"/>
        <end position="68"/>
    </location>
</feature>
<gene>
    <name evidence="2" type="ORF">G5I_14592</name>
</gene>
<proteinExistence type="predicted"/>
<dbReference type="InParanoid" id="F4X853"/>
<feature type="compositionally biased region" description="Basic and acidic residues" evidence="1">
    <location>
        <begin position="1"/>
        <end position="17"/>
    </location>
</feature>
<protein>
    <submittedName>
        <fullName evidence="2">Uncharacterized protein</fullName>
    </submittedName>
</protein>
<organism evidence="3">
    <name type="scientific">Acromyrmex echinatior</name>
    <name type="common">Panamanian leafcutter ant</name>
    <name type="synonym">Acromyrmex octospinosus echinatior</name>
    <dbReference type="NCBI Taxonomy" id="103372"/>
    <lineage>
        <taxon>Eukaryota</taxon>
        <taxon>Metazoa</taxon>
        <taxon>Ecdysozoa</taxon>
        <taxon>Arthropoda</taxon>
        <taxon>Hexapoda</taxon>
        <taxon>Insecta</taxon>
        <taxon>Pterygota</taxon>
        <taxon>Neoptera</taxon>
        <taxon>Endopterygota</taxon>
        <taxon>Hymenoptera</taxon>
        <taxon>Apocrita</taxon>
        <taxon>Aculeata</taxon>
        <taxon>Formicoidea</taxon>
        <taxon>Formicidae</taxon>
        <taxon>Myrmicinae</taxon>
        <taxon>Acromyrmex</taxon>
    </lineage>
</organism>
<feature type="compositionally biased region" description="Polar residues" evidence="1">
    <location>
        <begin position="18"/>
        <end position="54"/>
    </location>
</feature>
<evidence type="ECO:0000313" key="2">
    <source>
        <dbReference type="EMBL" id="EGI57369.1"/>
    </source>
</evidence>
<reference evidence="2" key="1">
    <citation type="submission" date="2011-02" db="EMBL/GenBank/DDBJ databases">
        <title>The genome of the leaf-cutting ant Acromyrmex echinatior suggests key adaptations to social evolution and fungus farming.</title>
        <authorList>
            <person name="Nygaard S."/>
            <person name="Zhang G."/>
        </authorList>
    </citation>
    <scope>NUCLEOTIDE SEQUENCE</scope>
</reference>
<dbReference type="Proteomes" id="UP000007755">
    <property type="component" value="Unassembled WGS sequence"/>
</dbReference>
<feature type="compositionally biased region" description="Basic and acidic residues" evidence="1">
    <location>
        <begin position="70"/>
        <end position="82"/>
    </location>
</feature>
<evidence type="ECO:0000256" key="1">
    <source>
        <dbReference type="SAM" id="MobiDB-lite"/>
    </source>
</evidence>
<dbReference type="EMBL" id="GL888930">
    <property type="protein sequence ID" value="EGI57369.1"/>
    <property type="molecule type" value="Genomic_DNA"/>
</dbReference>
<keyword evidence="3" id="KW-1185">Reference proteome</keyword>